<feature type="region of interest" description="Disordered" evidence="1">
    <location>
        <begin position="162"/>
        <end position="269"/>
    </location>
</feature>
<feature type="compositionally biased region" description="Gly residues" evidence="1">
    <location>
        <begin position="252"/>
        <end position="265"/>
    </location>
</feature>
<dbReference type="AlphaFoldDB" id="A0A5C3F5Z2"/>
<keyword evidence="3" id="KW-1185">Reference proteome</keyword>
<dbReference type="Proteomes" id="UP000323386">
    <property type="component" value="Unassembled WGS sequence"/>
</dbReference>
<feature type="region of interest" description="Disordered" evidence="1">
    <location>
        <begin position="453"/>
        <end position="480"/>
    </location>
</feature>
<feature type="compositionally biased region" description="Basic and acidic residues" evidence="1">
    <location>
        <begin position="70"/>
        <end position="88"/>
    </location>
</feature>
<feature type="compositionally biased region" description="Basic residues" evidence="1">
    <location>
        <begin position="45"/>
        <end position="54"/>
    </location>
</feature>
<feature type="compositionally biased region" description="Polar residues" evidence="1">
    <location>
        <begin position="7"/>
        <end position="20"/>
    </location>
</feature>
<feature type="compositionally biased region" description="Pro residues" evidence="1">
    <location>
        <begin position="469"/>
        <end position="480"/>
    </location>
</feature>
<evidence type="ECO:0000313" key="2">
    <source>
        <dbReference type="EMBL" id="SPO39550.1"/>
    </source>
</evidence>
<feature type="region of interest" description="Disordered" evidence="1">
    <location>
        <begin position="7"/>
        <end position="136"/>
    </location>
</feature>
<evidence type="ECO:0000313" key="3">
    <source>
        <dbReference type="Proteomes" id="UP000323386"/>
    </source>
</evidence>
<feature type="compositionally biased region" description="Polar residues" evidence="1">
    <location>
        <begin position="504"/>
        <end position="513"/>
    </location>
</feature>
<organism evidence="2 3">
    <name type="scientific">Pseudozyma flocculosa</name>
    <dbReference type="NCBI Taxonomy" id="84751"/>
    <lineage>
        <taxon>Eukaryota</taxon>
        <taxon>Fungi</taxon>
        <taxon>Dikarya</taxon>
        <taxon>Basidiomycota</taxon>
        <taxon>Ustilaginomycotina</taxon>
        <taxon>Ustilaginomycetes</taxon>
        <taxon>Ustilaginales</taxon>
        <taxon>Ustilaginaceae</taxon>
        <taxon>Pseudozyma</taxon>
    </lineage>
</organism>
<feature type="region of interest" description="Disordered" evidence="1">
    <location>
        <begin position="501"/>
        <end position="525"/>
    </location>
</feature>
<accession>A0A5C3F5Z2</accession>
<dbReference type="EMBL" id="OOIP01000015">
    <property type="protein sequence ID" value="SPO39550.1"/>
    <property type="molecule type" value="Genomic_DNA"/>
</dbReference>
<proteinExistence type="predicted"/>
<protein>
    <submittedName>
        <fullName evidence="2">Uncharacterized protein</fullName>
    </submittedName>
</protein>
<gene>
    <name evidence="2" type="ORF">PSFLO_05031</name>
</gene>
<reference evidence="2 3" key="1">
    <citation type="submission" date="2018-03" db="EMBL/GenBank/DDBJ databases">
        <authorList>
            <person name="Guldener U."/>
        </authorList>
    </citation>
    <scope>NUCLEOTIDE SEQUENCE [LARGE SCALE GENOMIC DNA]</scope>
    <source>
        <strain evidence="2 3">DAOM196992</strain>
    </source>
</reference>
<evidence type="ECO:0000256" key="1">
    <source>
        <dbReference type="SAM" id="MobiDB-lite"/>
    </source>
</evidence>
<sequence>MAFCLRLSSTGERGLSSSCVQGLDRPSGPDPGLVVAGGHQPLIHSSRRGRRLSRARPGQASPLVEQSMPSRREPFRCRPPRQDGDIRCGLRRPWTGPPLSPVETRPAVLRWKKKKQAEGTNHRQPSQRQPVEVGAVCSERRSRASLAARATLELTLVSFSPFHPGKQATKQASSKRRPLSRDATEAATAPPPSSVDVVDPPHIGPLADGDAAAYPHHDHGPSSSGETRPGKPASVEPCKGEQHLGRAEGASGEQGTGGRTHGGRGPTMAWPGPLTYGQLHACVCMGARLENFKLRQAAQAGCCCWLGPPRRRPPPGRPRRWLAGCLLPGSTFLWPRPAWPAQAAGCLPPLLLRPSNPNPGPSTSPACPTCSRLAPLVLVLVLILPPTSETTTKQASCYDHDPSPFPTYTANRPSSLSTCCSLARAPHPPSTTSSFPPHFRPTAAARGHDYAAIAQPDPDRPPSPRHPPKPPLPVRRQLPPPTCDLRLTLVAQPDNLCPPHILALTTQTETRSSPLLPRHRAPDEP</sequence>
<name>A0A5C3F5Z2_9BASI</name>